<dbReference type="FunFam" id="3.40.50.300:FF:002053">
    <property type="entry name" value="ABC transporter ATP-binding protein"/>
    <property type="match status" value="1"/>
</dbReference>
<organism evidence="9">
    <name type="scientific">Candidatus Kentrum sp. TUN</name>
    <dbReference type="NCBI Taxonomy" id="2126343"/>
    <lineage>
        <taxon>Bacteria</taxon>
        <taxon>Pseudomonadati</taxon>
        <taxon>Pseudomonadota</taxon>
        <taxon>Gammaproteobacteria</taxon>
        <taxon>Candidatus Kentrum</taxon>
    </lineage>
</organism>
<dbReference type="PANTHER" id="PTHR19211:SF14">
    <property type="entry name" value="ATP-BINDING CASSETTE SUB-FAMILY F MEMBER 1"/>
    <property type="match status" value="1"/>
</dbReference>
<dbReference type="InterPro" id="IPR017871">
    <property type="entry name" value="ABC_transporter-like_CS"/>
</dbReference>
<evidence type="ECO:0000259" key="7">
    <source>
        <dbReference type="PROSITE" id="PS50893"/>
    </source>
</evidence>
<keyword evidence="2" id="KW-0547">Nucleotide-binding</keyword>
<keyword evidence="1" id="KW-0677">Repeat</keyword>
<dbReference type="PROSITE" id="PS00211">
    <property type="entry name" value="ABC_TRANSPORTER_1"/>
    <property type="match status" value="2"/>
</dbReference>
<feature type="region of interest" description="Disordered" evidence="6">
    <location>
        <begin position="530"/>
        <end position="551"/>
    </location>
</feature>
<feature type="domain" description="ABC transporter" evidence="7">
    <location>
        <begin position="314"/>
        <end position="529"/>
    </location>
</feature>
<evidence type="ECO:0000256" key="3">
    <source>
        <dbReference type="ARBA" id="ARBA00022840"/>
    </source>
</evidence>
<dbReference type="Pfam" id="PF12848">
    <property type="entry name" value="ABC_tran_Xtn"/>
    <property type="match status" value="1"/>
</dbReference>
<evidence type="ECO:0000256" key="5">
    <source>
        <dbReference type="ARBA" id="ARBA00069073"/>
    </source>
</evidence>
<dbReference type="FunFam" id="3.40.50.300:FF:000011">
    <property type="entry name" value="Putative ABC transporter ATP-binding component"/>
    <property type="match status" value="1"/>
</dbReference>
<dbReference type="AlphaFoldDB" id="A0A451A9E9"/>
<dbReference type="SMART" id="SM00382">
    <property type="entry name" value="AAA"/>
    <property type="match status" value="2"/>
</dbReference>
<protein>
    <recommendedName>
        <fullName evidence="5">Probable ATP-binding protein YheS</fullName>
    </recommendedName>
</protein>
<name>A0A451A9E9_9GAMM</name>
<dbReference type="InterPro" id="IPR032781">
    <property type="entry name" value="ABC_tran_Xtn"/>
</dbReference>
<dbReference type="SUPFAM" id="SSF52540">
    <property type="entry name" value="P-loop containing nucleoside triphosphate hydrolases"/>
    <property type="match status" value="2"/>
</dbReference>
<feature type="domain" description="ABC transporter" evidence="7">
    <location>
        <begin position="2"/>
        <end position="247"/>
    </location>
</feature>
<evidence type="ECO:0000313" key="9">
    <source>
        <dbReference type="EMBL" id="VFK62639.1"/>
    </source>
</evidence>
<dbReference type="GO" id="GO:0005524">
    <property type="term" value="F:ATP binding"/>
    <property type="evidence" value="ECO:0007669"/>
    <property type="project" value="UniProtKB-KW"/>
</dbReference>
<dbReference type="EMBL" id="CAADFV010000084">
    <property type="protein sequence ID" value="VFK62639.1"/>
    <property type="molecule type" value="Genomic_DNA"/>
</dbReference>
<dbReference type="CDD" id="cd03221">
    <property type="entry name" value="ABCF_EF-3"/>
    <property type="match status" value="2"/>
</dbReference>
<dbReference type="Gene3D" id="3.40.50.300">
    <property type="entry name" value="P-loop containing nucleotide triphosphate hydrolases"/>
    <property type="match status" value="2"/>
</dbReference>
<accession>A0A451A9E9</accession>
<evidence type="ECO:0000256" key="2">
    <source>
        <dbReference type="ARBA" id="ARBA00022741"/>
    </source>
</evidence>
<gene>
    <name evidence="9" type="ORF">BECKTUN1418E_GA0071001_10847</name>
    <name evidence="8" type="ORF">BECKTUN1418F_GA0071002_10867</name>
</gene>
<evidence type="ECO:0000256" key="1">
    <source>
        <dbReference type="ARBA" id="ARBA00022737"/>
    </source>
</evidence>
<dbReference type="InterPro" id="IPR003439">
    <property type="entry name" value="ABC_transporter-like_ATP-bd"/>
</dbReference>
<feature type="compositionally biased region" description="Basic and acidic residues" evidence="6">
    <location>
        <begin position="533"/>
        <end position="547"/>
    </location>
</feature>
<dbReference type="PROSITE" id="PS50893">
    <property type="entry name" value="ABC_TRANSPORTER_2"/>
    <property type="match status" value="2"/>
</dbReference>
<sequence length="623" mass="70611">MLQLEDITLLRDARTLLEKANLTIHPGQRVGVIGRNGCGKSSLFSLLQGHLHADHGTLYLPAQWVIAGVAQETPFTERSALDLVLDGDVELRQVEHALLQAERDHDGSAIARLHDRYAAIDGYDARRRATLLIHGLGFPPGTEHQPVASFSGGWRMRLNLARALMCRSDLLLLDEPTNHLDLDAVLWLEEWLRNHYPGTLLLVSHDREFLDQVVERIAHFEDRRLVTYRGNYTQFETLRAERIAQEAHAAARQQREIAHIQAFVDRFRAKATKARQAQSRLKALERMQTIAAVHVESQFQFQFPHPGRFGNPLLRLEKAHIGYSDKVVLEQVTLNLAPGDRVGLLGRNGAGKSTLVKALTGDLDLLGGKRIKAKDLRIGYFAQHQLEQLDPDASGLTHLQCLSSDTNEKALRSFLGGFAFSGDHALRPTRSFSGGEKARLALALLTWQKPHLLLLDEPTNHLDMGMRDALAMALQGYEGAMVLVTHDRYLLSATTDTWLLVNDARVEPFTGDLGEYRDWLLMDRREVRKRGRRDSPKNHQRKNDQRNLLKSKVKKLEKEMERLQMELARMEQALIDASGLLHETQSRQHWRDLLLRQGELRNALEKTEEDWLVASEALETALD</sequence>
<keyword evidence="3 9" id="KW-0067">ATP-binding</keyword>
<dbReference type="InterPro" id="IPR003593">
    <property type="entry name" value="AAA+_ATPase"/>
</dbReference>
<evidence type="ECO:0000256" key="6">
    <source>
        <dbReference type="SAM" id="MobiDB-lite"/>
    </source>
</evidence>
<evidence type="ECO:0000256" key="4">
    <source>
        <dbReference type="ARBA" id="ARBA00061571"/>
    </source>
</evidence>
<comment type="similarity">
    <text evidence="4">Belongs to the ABC transporter superfamily. ABCF family. YheS subfamily.</text>
</comment>
<dbReference type="InterPro" id="IPR027417">
    <property type="entry name" value="P-loop_NTPase"/>
</dbReference>
<reference evidence="9" key="1">
    <citation type="submission" date="2019-02" db="EMBL/GenBank/DDBJ databases">
        <authorList>
            <person name="Gruber-Vodicka R. H."/>
            <person name="Seah K. B. B."/>
        </authorList>
    </citation>
    <scope>NUCLEOTIDE SEQUENCE</scope>
    <source>
        <strain evidence="9">BECK_BY2</strain>
        <strain evidence="8">BECK_BY3</strain>
    </source>
</reference>
<dbReference type="Pfam" id="PF00005">
    <property type="entry name" value="ABC_tran"/>
    <property type="match status" value="2"/>
</dbReference>
<dbReference type="InterPro" id="IPR050611">
    <property type="entry name" value="ABCF"/>
</dbReference>
<evidence type="ECO:0000313" key="8">
    <source>
        <dbReference type="EMBL" id="VFK56359.1"/>
    </source>
</evidence>
<dbReference type="GO" id="GO:0016887">
    <property type="term" value="F:ATP hydrolysis activity"/>
    <property type="evidence" value="ECO:0007669"/>
    <property type="project" value="InterPro"/>
</dbReference>
<dbReference type="EMBL" id="CAADFY010000086">
    <property type="protein sequence ID" value="VFK56359.1"/>
    <property type="molecule type" value="Genomic_DNA"/>
</dbReference>
<proteinExistence type="inferred from homology"/>
<dbReference type="PANTHER" id="PTHR19211">
    <property type="entry name" value="ATP-BINDING TRANSPORT PROTEIN-RELATED"/>
    <property type="match status" value="1"/>
</dbReference>